<comment type="caution">
    <text evidence="1">The sequence shown here is derived from an EMBL/GenBank/DDBJ whole genome shotgun (WGS) entry which is preliminary data.</text>
</comment>
<evidence type="ECO:0000313" key="1">
    <source>
        <dbReference type="EMBL" id="KAI3352894.1"/>
    </source>
</evidence>
<sequence length="1865" mass="205767">EGLSSWVIASSSSSSSFTFTAAAAEEEAGSVTVRRLSAAMNKQPSKESLKDKVKGIFGLGPPRPPSKQSDNKLSEFIITTDIIKELQPDCGLSNRVRMMNQVCDLAKTKKFEEHAVEAVWKAVEDMLSPEQPPEARHAVLQLLRAIIQGQGERLGPLRAYFFKVIRDYQPCNEDLSDRLEVFKALTENGKDITYLEEDIARFVLLWMEIGLTSDFLHVLVNLVKFNSCYLDQNVSIMVQKICLLCNRTTSSTDIEVVALQVLDAVVCYNCLPSDSLTVFIITLCRTVNVKEFCESCWKLMRKVLGTHLGHSAIYTMCRIMEERVYMEDAPLLRGAVFFVGMALWGAHRLPALKNTPTLVLPSFFKAMSCANEVVSYEIVLSITRLIKKYGKELQVVTWDILLGIIERLLQQIQTIGSAELKAIVYELLTTVEELYEQNGYHGSTEKFFSLVEKCADKRPDASVLTLISYRAQSIQPAKDGWIQSLHRLMEKFFRNETRSVIRIKVLHILSFVLSTNRQLYEDELIEMVVIPHLSAIAEDRDLAVRKQATQLLVDLAEGCNTHHFTSLLDIIERVASRSLVCSGSQEVSERDPTAESPMEDVRTAILGLLEILQSKLYSLPASHASRVYELLISHLQLHYKNKYCSAIASSIRLQVFDFFLMMRADSLHRLGVPNKDRAIRFSPYCYCDTGEPEKRVSEKKPAGSTSPPAGSPAPPTAPSATTASIRSAYLPYAPAFSVLLQCLKMETDWKVLKLVLDKLPWTLQYKVLLLTSPCSLDQLCSTLCCMVTDRLISERLKKTPEGFSRTDVQLAVVPVLTAITSYHNYLEQSRQRELVQCLETGLIYRCAKQCVVALTMCTVEMPDIMIKLLPALIVKLTHISATVAMASPMLEFLSTLVRLPHLYANFVAEQYVSVFAISLPYTNPSKFNQYIVSLAHHVIAMWFIRCRLPFRKDFVQYITKGLRSNALLPFDDGHEQSSFRARSTSLNERPKSLRAAKVAKAAAAVANSSSSPVKELRDLSAMDAFRSRSISVSEHAVRRMHTSTTTCSLGSADENAVTQADEGLKTVHLELTETCLDMMARYVFSNFSALPKRSPIAEFLLAGGRSMTWLVGNKLVTITTSGGVRTQALLGLDMAERLGGGGEMTRSDPSLHTRITKEAPAKLESQSSQQHNRATRIRVRSMSGGHALRAGPAQSLSPLVSPSEGELAAPLSPPSGSTLDCLGPPSSTSATPSAPSPLKDNPSLAEFVPMLTQGWAEIFIRRPSGNTSWLMCLENPPSPFSSELGNMPLQELSMGGSLWSLGLGSAPPGPPAPGRLHRSISWADSVVVLEEASGVTAAHTPPDWLETEESEPMPSDPIFMSADKFTKTPPPGMLSRSSSTSSQDDEKSTLEEVSEGAIPIDQPTLGPSTPGSQGPELPFQTHSQSQGHGLNKSSSSPELQTLHEAFSKAALESETAPGDTSWPRAPSDGKPQPQQPHVEKEKFEGSTGGDVNGLGGQSQGGEGPGVVSSQSGGARMRLEFPAATPQPGPISPSGGHRPRGHTISVSAPSSRRERRTERDSYHSRPGPSNAEKISGLSPSFVFLQLYHSPFFGNEANKPLLLPKTQVIDRAVKVLDQMPPYDTHKIGVVFVGAGQISNEVAILSNEYGSNRYAAFLTGLGKLIHLKDCDPDQIFLGGLDQYGDDGEFTYCWHDDIMQAIFHIATLMPNRESDKGCCNKKRHIGNDFVVVVYNDSGEEYKLGTIKGQFNFVEVIIKPLDYECNLVMLQCRKDLEGLVDTTVAKIVSDRNLPLLVRQMALHANMASLVHQYRANPSDAYASKWLARLRHIKRIRTRREQETNIFSPFPGSREDGAWGQNLLPLPTSRP</sequence>
<proteinExistence type="predicted"/>
<protein>
    <submittedName>
        <fullName evidence="1">Uncharacterized protein</fullName>
    </submittedName>
</protein>
<dbReference type="EMBL" id="CM041553">
    <property type="protein sequence ID" value="KAI3352894.1"/>
    <property type="molecule type" value="Genomic_DNA"/>
</dbReference>
<reference evidence="1" key="1">
    <citation type="submission" date="2022-04" db="EMBL/GenBank/DDBJ databases">
        <title>Jade perch genome.</title>
        <authorList>
            <person name="Chao B."/>
        </authorList>
    </citation>
    <scope>NUCLEOTIDE SEQUENCE</scope>
    <source>
        <strain evidence="1">CB-2022</strain>
    </source>
</reference>
<organism evidence="1 2">
    <name type="scientific">Scortum barcoo</name>
    <name type="common">barcoo grunter</name>
    <dbReference type="NCBI Taxonomy" id="214431"/>
    <lineage>
        <taxon>Eukaryota</taxon>
        <taxon>Metazoa</taxon>
        <taxon>Chordata</taxon>
        <taxon>Craniata</taxon>
        <taxon>Vertebrata</taxon>
        <taxon>Euteleostomi</taxon>
        <taxon>Actinopterygii</taxon>
        <taxon>Neopterygii</taxon>
        <taxon>Teleostei</taxon>
        <taxon>Neoteleostei</taxon>
        <taxon>Acanthomorphata</taxon>
        <taxon>Eupercaria</taxon>
        <taxon>Centrarchiformes</taxon>
        <taxon>Terapontoidei</taxon>
        <taxon>Terapontidae</taxon>
        <taxon>Scortum</taxon>
    </lineage>
</organism>
<accession>A0ACB8VBE2</accession>
<gene>
    <name evidence="1" type="ORF">L3Q82_019471</name>
</gene>
<name>A0ACB8VBE2_9TELE</name>
<feature type="non-terminal residue" evidence="1">
    <location>
        <position position="1"/>
    </location>
</feature>
<dbReference type="Proteomes" id="UP000831701">
    <property type="component" value="Chromosome 23"/>
</dbReference>
<evidence type="ECO:0000313" key="2">
    <source>
        <dbReference type="Proteomes" id="UP000831701"/>
    </source>
</evidence>
<keyword evidence="2" id="KW-1185">Reference proteome</keyword>